<dbReference type="AlphaFoldDB" id="A0AAD5R7W3"/>
<evidence type="ECO:0000313" key="4">
    <source>
        <dbReference type="EMBL" id="KAJ1371169.1"/>
    </source>
</evidence>
<dbReference type="Gene3D" id="3.40.30.10">
    <property type="entry name" value="Glutaredoxin"/>
    <property type="match status" value="1"/>
</dbReference>
<evidence type="ECO:0000256" key="1">
    <source>
        <dbReference type="ARBA" id="ARBA00008987"/>
    </source>
</evidence>
<proteinExistence type="inferred from homology"/>
<accession>A0AAD5R7W3</accession>
<keyword evidence="5" id="KW-1185">Reference proteome</keyword>
<sequence>MLEVIADGYDEVKKAMSTATSGRVFILFTGSKVNGKSWCPDCVIAEPIINSVIKEEAFEINGRHFNHLLRWNKRILEGPCMPFSDRSFVQTHMYTNLIEKDKKYKRLLDDQLKNVNIVKDFFSDES</sequence>
<organism evidence="4 5">
    <name type="scientific">Parelaphostrongylus tenuis</name>
    <name type="common">Meningeal worm</name>
    <dbReference type="NCBI Taxonomy" id="148309"/>
    <lineage>
        <taxon>Eukaryota</taxon>
        <taxon>Metazoa</taxon>
        <taxon>Ecdysozoa</taxon>
        <taxon>Nematoda</taxon>
        <taxon>Chromadorea</taxon>
        <taxon>Rhabditida</taxon>
        <taxon>Rhabditina</taxon>
        <taxon>Rhabditomorpha</taxon>
        <taxon>Strongyloidea</taxon>
        <taxon>Metastrongylidae</taxon>
        <taxon>Parelaphostrongylus</taxon>
    </lineage>
</organism>
<dbReference type="InterPro" id="IPR010357">
    <property type="entry name" value="TXNDC17_dom"/>
</dbReference>
<name>A0AAD5R7W3_PARTN</name>
<comment type="caution">
    <text evidence="4">The sequence shown here is derived from an EMBL/GenBank/DDBJ whole genome shotgun (WGS) entry which is preliminary data.</text>
</comment>
<dbReference type="GO" id="GO:0005829">
    <property type="term" value="C:cytosol"/>
    <property type="evidence" value="ECO:0007669"/>
    <property type="project" value="TreeGrafter"/>
</dbReference>
<dbReference type="Pfam" id="PF06110">
    <property type="entry name" value="TXD17-like_Trx"/>
    <property type="match status" value="1"/>
</dbReference>
<dbReference type="InterPro" id="IPR036249">
    <property type="entry name" value="Thioredoxin-like_sf"/>
</dbReference>
<evidence type="ECO:0000259" key="3">
    <source>
        <dbReference type="Pfam" id="PF06110"/>
    </source>
</evidence>
<evidence type="ECO:0000313" key="5">
    <source>
        <dbReference type="Proteomes" id="UP001196413"/>
    </source>
</evidence>
<dbReference type="Proteomes" id="UP001196413">
    <property type="component" value="Unassembled WGS sequence"/>
</dbReference>
<dbReference type="PANTHER" id="PTHR12452">
    <property type="entry name" value="42-9-9 PROTEIN-RELATED"/>
    <property type="match status" value="1"/>
</dbReference>
<dbReference type="PANTHER" id="PTHR12452:SF0">
    <property type="entry name" value="THIOREDOXIN DOMAIN-CONTAINING PROTEIN 17"/>
    <property type="match status" value="1"/>
</dbReference>
<reference evidence="4" key="1">
    <citation type="submission" date="2021-06" db="EMBL/GenBank/DDBJ databases">
        <title>Parelaphostrongylus tenuis whole genome reference sequence.</title>
        <authorList>
            <person name="Garwood T.J."/>
            <person name="Larsen P.A."/>
            <person name="Fountain-Jones N.M."/>
            <person name="Garbe J.R."/>
            <person name="Macchietto M.G."/>
            <person name="Kania S.A."/>
            <person name="Gerhold R.W."/>
            <person name="Richards J.E."/>
            <person name="Wolf T.M."/>
        </authorList>
    </citation>
    <scope>NUCLEOTIDE SEQUENCE</scope>
    <source>
        <strain evidence="4">MNPRO001-30</strain>
        <tissue evidence="4">Meninges</tissue>
    </source>
</reference>
<evidence type="ECO:0000256" key="2">
    <source>
        <dbReference type="ARBA" id="ARBA00016949"/>
    </source>
</evidence>
<feature type="domain" description="Thioredoxin" evidence="3">
    <location>
        <begin position="6"/>
        <end position="124"/>
    </location>
</feature>
<protein>
    <recommendedName>
        <fullName evidence="2">Thioredoxin domain-containing protein 17</fullName>
    </recommendedName>
</protein>
<dbReference type="EMBL" id="JAHQIW010006927">
    <property type="protein sequence ID" value="KAJ1371169.1"/>
    <property type="molecule type" value="Genomic_DNA"/>
</dbReference>
<gene>
    <name evidence="4" type="ORF">KIN20_033070</name>
</gene>
<comment type="similarity">
    <text evidence="1">Belongs to the thioredoxin family.</text>
</comment>
<dbReference type="GO" id="GO:0047134">
    <property type="term" value="F:protein-disulfide reductase [NAD(P)H] activity"/>
    <property type="evidence" value="ECO:0007669"/>
    <property type="project" value="InterPro"/>
</dbReference>
<dbReference type="SUPFAM" id="SSF52833">
    <property type="entry name" value="Thioredoxin-like"/>
    <property type="match status" value="1"/>
</dbReference>
<dbReference type="InterPro" id="IPR045108">
    <property type="entry name" value="TXNDC17-like"/>
</dbReference>